<dbReference type="AlphaFoldDB" id="M4D1U4"/>
<accession>M4D1U4</accession>
<protein>
    <submittedName>
        <fullName evidence="1 2">Uncharacterized protein</fullName>
    </submittedName>
</protein>
<dbReference type="Proteomes" id="UP000011750">
    <property type="component" value="Chromosome A08"/>
</dbReference>
<proteinExistence type="predicted"/>
<keyword evidence="3" id="KW-1185">Reference proteome</keyword>
<evidence type="ECO:0000313" key="1">
    <source>
        <dbReference type="EMBL" id="VDD05419.1"/>
    </source>
</evidence>
<dbReference type="HOGENOM" id="CLU_204154_0_0_1"/>
<dbReference type="EnsemblPlants" id="Bra010444.1">
    <property type="protein sequence ID" value="Bra010444.1-P"/>
    <property type="gene ID" value="Bra010444"/>
</dbReference>
<reference evidence="3" key="1">
    <citation type="journal article" date="2011" name="Nat. Genet.">
        <title>The genome of the mesopolyploid crop species Brassica rapa.</title>
        <authorList>
            <consortium name="Brassica rapa Genome Sequencing Project Consortium"/>
            <person name="Wang X."/>
            <person name="Wang H."/>
            <person name="Wang J."/>
            <person name="Sun R."/>
            <person name="Wu J."/>
            <person name="Liu S."/>
            <person name="Bai Y."/>
            <person name="Mun J.H."/>
            <person name="Bancroft I."/>
            <person name="Cheng F."/>
            <person name="Huang S."/>
            <person name="Li X."/>
            <person name="Hua W."/>
            <person name="Wang J."/>
            <person name="Wang X."/>
            <person name="Freeling M."/>
            <person name="Pires J.C."/>
            <person name="Paterson A.H."/>
            <person name="Chalhoub B."/>
            <person name="Wang B."/>
            <person name="Hayward A."/>
            <person name="Sharpe A.G."/>
            <person name="Park B.S."/>
            <person name="Weisshaar B."/>
            <person name="Liu B."/>
            <person name="Li B."/>
            <person name="Liu B."/>
            <person name="Tong C."/>
            <person name="Song C."/>
            <person name="Duran C."/>
            <person name="Peng C."/>
            <person name="Geng C."/>
            <person name="Koh C."/>
            <person name="Lin C."/>
            <person name="Edwards D."/>
            <person name="Mu D."/>
            <person name="Shen D."/>
            <person name="Soumpourou E."/>
            <person name="Li F."/>
            <person name="Fraser F."/>
            <person name="Conant G."/>
            <person name="Lassalle G."/>
            <person name="King G.J."/>
            <person name="Bonnema G."/>
            <person name="Tang H."/>
            <person name="Wang H."/>
            <person name="Belcram H."/>
            <person name="Zhou H."/>
            <person name="Hirakawa H."/>
            <person name="Abe H."/>
            <person name="Guo H."/>
            <person name="Wang H."/>
            <person name="Jin H."/>
            <person name="Parkin I.A."/>
            <person name="Batley J."/>
            <person name="Kim J.S."/>
            <person name="Just J."/>
            <person name="Li J."/>
            <person name="Xu J."/>
            <person name="Deng J."/>
            <person name="Kim J.A."/>
            <person name="Li J."/>
            <person name="Yu J."/>
            <person name="Meng J."/>
            <person name="Wang J."/>
            <person name="Min J."/>
            <person name="Poulain J."/>
            <person name="Wang J."/>
            <person name="Hatakeyama K."/>
            <person name="Wu K."/>
            <person name="Wang L."/>
            <person name="Fang L."/>
            <person name="Trick M."/>
            <person name="Links M.G."/>
            <person name="Zhao M."/>
            <person name="Jin M."/>
            <person name="Ramchiary N."/>
            <person name="Drou N."/>
            <person name="Berkman P.J."/>
            <person name="Cai Q."/>
            <person name="Huang Q."/>
            <person name="Li R."/>
            <person name="Tabata S."/>
            <person name="Cheng S."/>
            <person name="Zhang S."/>
            <person name="Zhang S."/>
            <person name="Huang S."/>
            <person name="Sato S."/>
            <person name="Sun S."/>
            <person name="Kwon S.J."/>
            <person name="Choi S.R."/>
            <person name="Lee T.H."/>
            <person name="Fan W."/>
            <person name="Zhao X."/>
            <person name="Tan X."/>
            <person name="Xu X."/>
            <person name="Wang Y."/>
            <person name="Qiu Y."/>
            <person name="Yin Y."/>
            <person name="Li Y."/>
            <person name="Du Y."/>
            <person name="Liao Y."/>
            <person name="Lim Y."/>
            <person name="Narusaka Y."/>
            <person name="Wang Y."/>
            <person name="Wang Z."/>
            <person name="Li Z."/>
            <person name="Wang Z."/>
            <person name="Xiong Z."/>
            <person name="Zhang Z."/>
        </authorList>
    </citation>
    <scope>NUCLEOTIDE SEQUENCE [LARGE SCALE GENOMIC DNA]</scope>
    <source>
        <strain evidence="3">cv. Chiifu-401-42</strain>
    </source>
</reference>
<gene>
    <name evidence="1" type="ORF">BRAA08T34047Z</name>
</gene>
<reference evidence="1" key="3">
    <citation type="submission" date="2018-11" db="EMBL/GenBank/DDBJ databases">
        <authorList>
            <consortium name="Genoscope - CEA"/>
            <person name="William W."/>
        </authorList>
    </citation>
    <scope>NUCLEOTIDE SEQUENCE</scope>
</reference>
<dbReference type="EMBL" id="LR031575">
    <property type="protein sequence ID" value="VDD05419.1"/>
    <property type="molecule type" value="Genomic_DNA"/>
</dbReference>
<reference evidence="2" key="4">
    <citation type="submission" date="2023-03" db="UniProtKB">
        <authorList>
            <consortium name="EnsemblPlants"/>
        </authorList>
    </citation>
    <scope>IDENTIFICATION</scope>
    <source>
        <strain evidence="2">cv. Chiifu-401-42</strain>
    </source>
</reference>
<sequence length="53" mass="5845">MANVLVLLSDLQSGGSSSTVEVRLLRFWEARNVCRGGELMGVDMLLLDSQVMF</sequence>
<dbReference type="OMA" id="LDSQVMF"/>
<organism evidence="2 3">
    <name type="scientific">Brassica campestris</name>
    <name type="common">Field mustard</name>
    <dbReference type="NCBI Taxonomy" id="3711"/>
    <lineage>
        <taxon>Eukaryota</taxon>
        <taxon>Viridiplantae</taxon>
        <taxon>Streptophyta</taxon>
        <taxon>Embryophyta</taxon>
        <taxon>Tracheophyta</taxon>
        <taxon>Spermatophyta</taxon>
        <taxon>Magnoliopsida</taxon>
        <taxon>eudicotyledons</taxon>
        <taxon>Gunneridae</taxon>
        <taxon>Pentapetalae</taxon>
        <taxon>rosids</taxon>
        <taxon>malvids</taxon>
        <taxon>Brassicales</taxon>
        <taxon>Brassicaceae</taxon>
        <taxon>Brassiceae</taxon>
        <taxon>Brassica</taxon>
    </lineage>
</organism>
<accession>A0A3P6CCL5</accession>
<name>M4D1U4_BRACM</name>
<evidence type="ECO:0000313" key="2">
    <source>
        <dbReference type="EnsemblPlants" id="Bra010444.1-P"/>
    </source>
</evidence>
<dbReference type="InParanoid" id="M4D1U4"/>
<dbReference type="Gramene" id="Bra010444.1">
    <property type="protein sequence ID" value="Bra010444.1-P"/>
    <property type="gene ID" value="Bra010444"/>
</dbReference>
<reference evidence="3" key="2">
    <citation type="journal article" date="2018" name="Hortic Res">
        <title>Improved Brassica rapa reference genome by single-molecule sequencing and chromosome conformation capture technologies.</title>
        <authorList>
            <person name="Zhang L."/>
            <person name="Cai X."/>
            <person name="Wu J."/>
            <person name="Liu M."/>
            <person name="Grob S."/>
            <person name="Cheng F."/>
            <person name="Liang J."/>
            <person name="Cai C."/>
            <person name="Liu Z."/>
            <person name="Liu B."/>
            <person name="Wang F."/>
            <person name="Li S."/>
            <person name="Liu F."/>
            <person name="Li X."/>
            <person name="Cheng L."/>
            <person name="Yang W."/>
            <person name="Li M.H."/>
            <person name="Grossniklaus U."/>
            <person name="Zheng H."/>
            <person name="Wang X."/>
        </authorList>
    </citation>
    <scope>NUCLEOTIDE SEQUENCE [LARGE SCALE GENOMIC DNA]</scope>
    <source>
        <strain evidence="3">cv. Chiifu-401-42</strain>
    </source>
</reference>
<evidence type="ECO:0000313" key="3">
    <source>
        <dbReference type="Proteomes" id="UP000011750"/>
    </source>
</evidence>